<gene>
    <name evidence="3" type="ORF">B0H65DRAFT_575543</name>
</gene>
<name>A0AAE0JCQ0_9PEZI</name>
<keyword evidence="4" id="KW-1185">Reference proteome</keyword>
<dbReference type="GeneID" id="87867777"/>
<dbReference type="SUPFAM" id="SSF52540">
    <property type="entry name" value="P-loop containing nucleoside triphosphate hydrolases"/>
    <property type="match status" value="1"/>
</dbReference>
<proteinExistence type="predicted"/>
<reference evidence="3" key="2">
    <citation type="submission" date="2023-06" db="EMBL/GenBank/DDBJ databases">
        <authorList>
            <consortium name="Lawrence Berkeley National Laboratory"/>
            <person name="Haridas S."/>
            <person name="Hensen N."/>
            <person name="Bonometti L."/>
            <person name="Westerberg I."/>
            <person name="Brannstrom I.O."/>
            <person name="Guillou S."/>
            <person name="Cros-Aarteil S."/>
            <person name="Calhoun S."/>
            <person name="Kuo A."/>
            <person name="Mondo S."/>
            <person name="Pangilinan J."/>
            <person name="Riley R."/>
            <person name="Labutti K."/>
            <person name="Andreopoulos B."/>
            <person name="Lipzen A."/>
            <person name="Chen C."/>
            <person name="Yanf M."/>
            <person name="Daum C."/>
            <person name="Ng V."/>
            <person name="Clum A."/>
            <person name="Steindorff A."/>
            <person name="Ohm R."/>
            <person name="Martin F."/>
            <person name="Silar P."/>
            <person name="Natvig D."/>
            <person name="Lalanne C."/>
            <person name="Gautier V."/>
            <person name="Ament-Velasquez S.L."/>
            <person name="Kruys A."/>
            <person name="Hutchinson M.I."/>
            <person name="Powell A.J."/>
            <person name="Barry K."/>
            <person name="Miller A.N."/>
            <person name="Grigoriev I.V."/>
            <person name="Debuchy R."/>
            <person name="Gladieux P."/>
            <person name="Thoren M.H."/>
            <person name="Johannesson H."/>
        </authorList>
    </citation>
    <scope>NUCLEOTIDE SEQUENCE</scope>
    <source>
        <strain evidence="3">CBS 560.94</strain>
    </source>
</reference>
<reference evidence="3" key="1">
    <citation type="journal article" date="2023" name="Mol. Phylogenet. Evol.">
        <title>Genome-scale phylogeny and comparative genomics of the fungal order Sordariales.</title>
        <authorList>
            <person name="Hensen N."/>
            <person name="Bonometti L."/>
            <person name="Westerberg I."/>
            <person name="Brannstrom I.O."/>
            <person name="Guillou S."/>
            <person name="Cros-Aarteil S."/>
            <person name="Calhoun S."/>
            <person name="Haridas S."/>
            <person name="Kuo A."/>
            <person name="Mondo S."/>
            <person name="Pangilinan J."/>
            <person name="Riley R."/>
            <person name="LaButti K."/>
            <person name="Andreopoulos B."/>
            <person name="Lipzen A."/>
            <person name="Chen C."/>
            <person name="Yan M."/>
            <person name="Daum C."/>
            <person name="Ng V."/>
            <person name="Clum A."/>
            <person name="Steindorff A."/>
            <person name="Ohm R.A."/>
            <person name="Martin F."/>
            <person name="Silar P."/>
            <person name="Natvig D.O."/>
            <person name="Lalanne C."/>
            <person name="Gautier V."/>
            <person name="Ament-Velasquez S.L."/>
            <person name="Kruys A."/>
            <person name="Hutchinson M.I."/>
            <person name="Powell A.J."/>
            <person name="Barry K."/>
            <person name="Miller A.N."/>
            <person name="Grigoriev I.V."/>
            <person name="Debuchy R."/>
            <person name="Gladieux P."/>
            <person name="Hiltunen Thoren M."/>
            <person name="Johannesson H."/>
        </authorList>
    </citation>
    <scope>NUCLEOTIDE SEQUENCE</scope>
    <source>
        <strain evidence="3">CBS 560.94</strain>
    </source>
</reference>
<feature type="region of interest" description="Disordered" evidence="1">
    <location>
        <begin position="916"/>
        <end position="957"/>
    </location>
</feature>
<evidence type="ECO:0000313" key="4">
    <source>
        <dbReference type="Proteomes" id="UP001278500"/>
    </source>
</evidence>
<evidence type="ECO:0000259" key="2">
    <source>
        <dbReference type="Pfam" id="PF00350"/>
    </source>
</evidence>
<dbReference type="PANTHER" id="PTHR36681">
    <property type="entry name" value="NUCLEAR GTPASE, GERMINAL CENTER-ASSOCIATED, TANDEM DUPLICATE 3"/>
    <property type="match status" value="1"/>
</dbReference>
<comment type="caution">
    <text evidence="3">The sequence shown here is derived from an EMBL/GenBank/DDBJ whole genome shotgun (WGS) entry which is preliminary data.</text>
</comment>
<dbReference type="EMBL" id="JAUEPP010000005">
    <property type="protein sequence ID" value="KAK3342393.1"/>
    <property type="molecule type" value="Genomic_DNA"/>
</dbReference>
<sequence>MDVPIKEEEPSTAEAISSNVVGHGKSLPYAWDSCSKELLRSRIFIKQQAVEDAFDRAKFICEAISSALEDKESETFKELFDEEIAAWMDEILKLEKTHKDFEVLVGVAGVTGAGKSTILNTLLEMPELLPSSNSEASTSSACRVSWNYDNDPKHRFTAVVAFREREDVQRELEQIYEALDECREMEEGSDGEDGEEWFEQKAEHENTIKEGMQKILAVWGKEREEVQMLSAEDLLASNEDVLSVLGTTKRLHAADKEEFAELVKPYLDSSATTEGYQAWPLVKEARIFVKADILRHGIALVDLPGLSDAVESRAQVAERYNQRIDTTIIVTPSVRAIDEKTAFQLMGKYQALRMKLDGKLHKNRSCIVASQMDGIDHDVFSRSSPEARNKAGLKEDLESMKSLTKRLTVLDQRIKDCRKKLVEFNNRKEKAIIDRDALKPTLVDKRYQERMKTARNKVTTTTKLVRNQESVLNGLQQERYSANLSLRTCEGRAKWTCMSMRHSRIEKRLTENFERQRKELEGTSQRLSSSEPTTNIFSVSATAYRDLLKGRKVAGFPTKSYTGIPQLSQWLCDSVMENREVHLDSLLNALRRLAHGIQRWSNKLEAELHLWSEKIKSFDPFAQIHQTQTVCRREAGRVATRWAARNPNDMTSSVFMAWMTFNAILKRGGGPYKFKSKTGESHEYNFPEALVIPILEKVVLKTWHKVFHVKIPAAEKPIIPRVDAIWDQYWRSSLARSKKLHPNFSPMSWNASRPCAASKTRYVTRFTRHLTKLSKCSAEIHPEFRTTMEEKLKPMFDECLEIKGKGHYQARRKYLQDNVKAKNTKMFNDGFKKMKRRYETHLAKVPQEFSAIAQFAVTKVQEQIGLLLTNIETVNDKSQKLSDRATTLRQEVGQAAMQWVVEWRVPKYEASPARPHSLLLPRKYVEPEPEELDEEGNAAKGKQKADDDGDVEMEDSE</sequence>
<protein>
    <recommendedName>
        <fullName evidence="2">Dynamin N-terminal domain-containing protein</fullName>
    </recommendedName>
</protein>
<feature type="compositionally biased region" description="Acidic residues" evidence="1">
    <location>
        <begin position="947"/>
        <end position="957"/>
    </location>
</feature>
<dbReference type="Gene3D" id="3.40.50.300">
    <property type="entry name" value="P-loop containing nucleotide triphosphate hydrolases"/>
    <property type="match status" value="1"/>
</dbReference>
<feature type="domain" description="Dynamin N-terminal" evidence="2">
    <location>
        <begin position="105"/>
        <end position="346"/>
    </location>
</feature>
<dbReference type="RefSeq" id="XP_062680186.1">
    <property type="nucleotide sequence ID" value="XM_062830623.1"/>
</dbReference>
<dbReference type="Pfam" id="PF00350">
    <property type="entry name" value="Dynamin_N"/>
    <property type="match status" value="1"/>
</dbReference>
<organism evidence="3 4">
    <name type="scientific">Neurospora tetraspora</name>
    <dbReference type="NCBI Taxonomy" id="94610"/>
    <lineage>
        <taxon>Eukaryota</taxon>
        <taxon>Fungi</taxon>
        <taxon>Dikarya</taxon>
        <taxon>Ascomycota</taxon>
        <taxon>Pezizomycotina</taxon>
        <taxon>Sordariomycetes</taxon>
        <taxon>Sordariomycetidae</taxon>
        <taxon>Sordariales</taxon>
        <taxon>Sordariaceae</taxon>
        <taxon>Neurospora</taxon>
    </lineage>
</organism>
<evidence type="ECO:0000256" key="1">
    <source>
        <dbReference type="SAM" id="MobiDB-lite"/>
    </source>
</evidence>
<dbReference type="PANTHER" id="PTHR36681:SF3">
    <property type="entry name" value="NUCLEAR GTPASE, GERMINAL CENTER-ASSOCIATED, TANDEM DUPLICATE 3"/>
    <property type="match status" value="1"/>
</dbReference>
<dbReference type="Proteomes" id="UP001278500">
    <property type="component" value="Unassembled WGS sequence"/>
</dbReference>
<feature type="compositionally biased region" description="Acidic residues" evidence="1">
    <location>
        <begin position="927"/>
        <end position="936"/>
    </location>
</feature>
<dbReference type="InterPro" id="IPR027417">
    <property type="entry name" value="P-loop_NTPase"/>
</dbReference>
<dbReference type="AlphaFoldDB" id="A0AAE0JCQ0"/>
<dbReference type="InterPro" id="IPR045063">
    <property type="entry name" value="Dynamin_N"/>
</dbReference>
<evidence type="ECO:0000313" key="3">
    <source>
        <dbReference type="EMBL" id="KAK3342393.1"/>
    </source>
</evidence>
<accession>A0AAE0JCQ0</accession>